<dbReference type="STRING" id="658196.A0A397S4F6"/>
<dbReference type="GO" id="GO:0005794">
    <property type="term" value="C:Golgi apparatus"/>
    <property type="evidence" value="ECO:0007669"/>
    <property type="project" value="TreeGrafter"/>
</dbReference>
<dbReference type="EMBL" id="QKYT01000879">
    <property type="protein sequence ID" value="RIA80888.1"/>
    <property type="molecule type" value="Genomic_DNA"/>
</dbReference>
<feature type="transmembrane region" description="Helical" evidence="1">
    <location>
        <begin position="191"/>
        <end position="209"/>
    </location>
</feature>
<feature type="transmembrane region" description="Helical" evidence="1">
    <location>
        <begin position="221"/>
        <end position="241"/>
    </location>
</feature>
<feature type="transmembrane region" description="Helical" evidence="1">
    <location>
        <begin position="109"/>
        <end position="128"/>
    </location>
</feature>
<reference evidence="2 4" key="1">
    <citation type="submission" date="2018-06" db="EMBL/GenBank/DDBJ databases">
        <title>Comparative genomics reveals the genomic features of Rhizophagus irregularis, R. cerebriforme, R. diaphanum and Gigaspora rosea, and their symbiotic lifestyle signature.</title>
        <authorList>
            <person name="Morin E."/>
            <person name="San Clemente H."/>
            <person name="Chen E.C.H."/>
            <person name="De La Providencia I."/>
            <person name="Hainaut M."/>
            <person name="Kuo A."/>
            <person name="Kohler A."/>
            <person name="Murat C."/>
            <person name="Tang N."/>
            <person name="Roy S."/>
            <person name="Loubradou J."/>
            <person name="Henrissat B."/>
            <person name="Grigoriev I.V."/>
            <person name="Corradi N."/>
            <person name="Roux C."/>
            <person name="Martin F.M."/>
        </authorList>
    </citation>
    <scope>NUCLEOTIDE SEQUENCE [LARGE SCALE GENOMIC DNA]</scope>
    <source>
        <strain evidence="2 4">DAOM 227022</strain>
    </source>
</reference>
<feature type="transmembrane region" description="Helical" evidence="1">
    <location>
        <begin position="84"/>
        <end position="102"/>
    </location>
</feature>
<evidence type="ECO:0000313" key="4">
    <source>
        <dbReference type="Proteomes" id="UP000265703"/>
    </source>
</evidence>
<comment type="caution">
    <text evidence="2">The sequence shown here is derived from an EMBL/GenBank/DDBJ whole genome shotgun (WGS) entry which is preliminary data.</text>
</comment>
<feature type="transmembrane region" description="Helical" evidence="1">
    <location>
        <begin position="282"/>
        <end position="305"/>
    </location>
</feature>
<organism evidence="2 4">
    <name type="scientific">Glomus cerebriforme</name>
    <dbReference type="NCBI Taxonomy" id="658196"/>
    <lineage>
        <taxon>Eukaryota</taxon>
        <taxon>Fungi</taxon>
        <taxon>Fungi incertae sedis</taxon>
        <taxon>Mucoromycota</taxon>
        <taxon>Glomeromycotina</taxon>
        <taxon>Glomeromycetes</taxon>
        <taxon>Glomerales</taxon>
        <taxon>Glomeraceae</taxon>
        <taxon>Glomus</taxon>
    </lineage>
</organism>
<dbReference type="AlphaFoldDB" id="A0A397S4F6"/>
<feature type="transmembrane region" description="Helical" evidence="1">
    <location>
        <begin position="21"/>
        <end position="42"/>
    </location>
</feature>
<dbReference type="InterPro" id="IPR040410">
    <property type="entry name" value="UPF0658_Golgi"/>
</dbReference>
<sequence>MKIANLKEDIGKKWSRIIATKYTICFVLVSIAQALVLIYLQVRMLERNGNSLLRIYKLNETDQSNDNCFNGQFLPLYVLTLENLMFIFFYFFQLYFCFNAIFHQNTIQIITIALINFAFVFIGMMQVYEVRSISIALKEDCPGFEFEPDMNEMFFILALAILVIFMGYLSFKLHRQFGWNIYKKIGGDVAIQNLLIMILFAGLLIPVFYILYQDRSGVEKFFIFVSTAMMISVFFFEILAYKSLNDEWSGGMLMFICFWIFALLNFAGLCVVVINLSIETKWYIGFIIGIICFTFSLSTLIYAVFAYRNFGGGLKEYINKNKDRQEVTKVLLSDV</sequence>
<keyword evidence="1" id="KW-1133">Transmembrane helix</keyword>
<feature type="transmembrane region" description="Helical" evidence="1">
    <location>
        <begin position="253"/>
        <end position="276"/>
    </location>
</feature>
<dbReference type="EMBL" id="QKYT01000403">
    <property type="protein sequence ID" value="RIA85794.1"/>
    <property type="molecule type" value="Genomic_DNA"/>
</dbReference>
<feature type="transmembrane region" description="Helical" evidence="1">
    <location>
        <begin position="153"/>
        <end position="171"/>
    </location>
</feature>
<dbReference type="PANTHER" id="PTHR34391:SF1">
    <property type="entry name" value="UPF0658 GOLGI APPARATUS MEMBRANE PROTEIN C1952.10C-RELATED"/>
    <property type="match status" value="1"/>
</dbReference>
<dbReference type="OrthoDB" id="2448307at2759"/>
<proteinExistence type="predicted"/>
<accession>A0A397S4F6</accession>
<gene>
    <name evidence="3" type="ORF">C1645_781136</name>
    <name evidence="2" type="ORF">C1645_791624</name>
</gene>
<protein>
    <submittedName>
        <fullName evidence="2">Uncharacterized protein</fullName>
    </submittedName>
</protein>
<keyword evidence="4" id="KW-1185">Reference proteome</keyword>
<dbReference type="Proteomes" id="UP000265703">
    <property type="component" value="Unassembled WGS sequence"/>
</dbReference>
<dbReference type="PANTHER" id="PTHR34391">
    <property type="entry name" value="UPF0658 GOLGI APPARATUS MEMBRANE PROTEIN C1952.10C-RELATED"/>
    <property type="match status" value="1"/>
</dbReference>
<keyword evidence="1" id="KW-0472">Membrane</keyword>
<name>A0A397S4F6_9GLOM</name>
<evidence type="ECO:0000256" key="1">
    <source>
        <dbReference type="SAM" id="Phobius"/>
    </source>
</evidence>
<evidence type="ECO:0000313" key="2">
    <source>
        <dbReference type="EMBL" id="RIA80888.1"/>
    </source>
</evidence>
<keyword evidence="1" id="KW-0812">Transmembrane</keyword>
<evidence type="ECO:0000313" key="3">
    <source>
        <dbReference type="EMBL" id="RIA85794.1"/>
    </source>
</evidence>